<proteinExistence type="predicted"/>
<keyword evidence="3" id="KW-1185">Reference proteome</keyword>
<name>A0A840CAA4_9HYPH</name>
<dbReference type="Proteomes" id="UP000577362">
    <property type="component" value="Unassembled WGS sequence"/>
</dbReference>
<dbReference type="InterPro" id="IPR027372">
    <property type="entry name" value="Phytase-like_dom"/>
</dbReference>
<dbReference type="EMBL" id="JACIEN010000006">
    <property type="protein sequence ID" value="MBB4019217.1"/>
    <property type="molecule type" value="Genomic_DNA"/>
</dbReference>
<dbReference type="PIRSF" id="PIRSF031900">
    <property type="entry name" value="UCP031900"/>
    <property type="match status" value="1"/>
</dbReference>
<comment type="caution">
    <text evidence="2">The sequence shown here is derived from an EMBL/GenBank/DDBJ whole genome shotgun (WGS) entry which is preliminary data.</text>
</comment>
<sequence length="342" mass="36358">MRWPRPTRRALLGGGLAAAGLAAFGLHRVNARPPVPDGPVRLNVEARRIDAFRPGDPGRQRFGALVFRGGLQLKAGYEGFGGFSGLAFADDGRLVAISDAAEWLVARPERQGDRLVGLAEVVMAPMLAGNGVPLAATSAYDTESLTIAGGTAYVGVERVHQILKFDWARSGVAARAERVAVPDEARRLPRNRGLEAIGVAPRGSPVAGAIVAIAERSGEDETAGFIIGGRRPGRFAFGRRDGFDVTDLAFLPGGDLIVLERRYVPPFSIGMRIRHIEGRALVPGAVLDGTALIEADNGYEIDNMEGLAVRRGAAGETILTVISDNNFSMMQRTLLLEFALAS</sequence>
<dbReference type="RefSeq" id="WP_183317954.1">
    <property type="nucleotide sequence ID" value="NZ_JACIEN010000006.1"/>
</dbReference>
<evidence type="ECO:0000259" key="1">
    <source>
        <dbReference type="Pfam" id="PF13449"/>
    </source>
</evidence>
<organism evidence="2 3">
    <name type="scientific">Chelatococcus caeni</name>
    <dbReference type="NCBI Taxonomy" id="1348468"/>
    <lineage>
        <taxon>Bacteria</taxon>
        <taxon>Pseudomonadati</taxon>
        <taxon>Pseudomonadota</taxon>
        <taxon>Alphaproteobacteria</taxon>
        <taxon>Hyphomicrobiales</taxon>
        <taxon>Chelatococcaceae</taxon>
        <taxon>Chelatococcus</taxon>
    </lineage>
</organism>
<dbReference type="AlphaFoldDB" id="A0A840CAA4"/>
<gene>
    <name evidence="2" type="ORF">GGR16_004264</name>
</gene>
<protein>
    <recommendedName>
        <fullName evidence="1">Phytase-like domain-containing protein</fullName>
    </recommendedName>
</protein>
<dbReference type="Pfam" id="PF13449">
    <property type="entry name" value="Phytase-like"/>
    <property type="match status" value="1"/>
</dbReference>
<evidence type="ECO:0000313" key="3">
    <source>
        <dbReference type="Proteomes" id="UP000577362"/>
    </source>
</evidence>
<reference evidence="2 3" key="1">
    <citation type="submission" date="2020-08" db="EMBL/GenBank/DDBJ databases">
        <title>Genomic Encyclopedia of Type Strains, Phase IV (KMG-IV): sequencing the most valuable type-strain genomes for metagenomic binning, comparative biology and taxonomic classification.</title>
        <authorList>
            <person name="Goeker M."/>
        </authorList>
    </citation>
    <scope>NUCLEOTIDE SEQUENCE [LARGE SCALE GENOMIC DNA]</scope>
    <source>
        <strain evidence="2 3">DSM 103737</strain>
    </source>
</reference>
<feature type="domain" description="Phytase-like" evidence="1">
    <location>
        <begin position="79"/>
        <end position="327"/>
    </location>
</feature>
<dbReference type="PROSITE" id="PS51318">
    <property type="entry name" value="TAT"/>
    <property type="match status" value="1"/>
</dbReference>
<accession>A0A840CAA4</accession>
<dbReference type="InterPro" id="IPR006311">
    <property type="entry name" value="TAT_signal"/>
</dbReference>
<dbReference type="InterPro" id="IPR014567">
    <property type="entry name" value="UCP031900"/>
</dbReference>
<evidence type="ECO:0000313" key="2">
    <source>
        <dbReference type="EMBL" id="MBB4019217.1"/>
    </source>
</evidence>